<dbReference type="AlphaFoldDB" id="A0A419PGN6"/>
<gene>
    <name evidence="1" type="ORF">CSKR_103355</name>
</gene>
<organism evidence="1 2">
    <name type="scientific">Clonorchis sinensis</name>
    <name type="common">Chinese liver fluke</name>
    <dbReference type="NCBI Taxonomy" id="79923"/>
    <lineage>
        <taxon>Eukaryota</taxon>
        <taxon>Metazoa</taxon>
        <taxon>Spiralia</taxon>
        <taxon>Lophotrochozoa</taxon>
        <taxon>Platyhelminthes</taxon>
        <taxon>Trematoda</taxon>
        <taxon>Digenea</taxon>
        <taxon>Opisthorchiida</taxon>
        <taxon>Opisthorchiata</taxon>
        <taxon>Opisthorchiidae</taxon>
        <taxon>Clonorchis</taxon>
    </lineage>
</organism>
<reference evidence="1 2" key="1">
    <citation type="journal article" date="2018" name="Biotechnol. Adv.">
        <title>Improved genomic resources and new bioinformatic workflow for the carcinogenic parasite Clonorchis sinensis: Biotechnological implications.</title>
        <authorList>
            <person name="Wang D."/>
            <person name="Korhonen P.K."/>
            <person name="Gasser R.B."/>
            <person name="Young N.D."/>
        </authorList>
    </citation>
    <scope>NUCLEOTIDE SEQUENCE [LARGE SCALE GENOMIC DNA]</scope>
    <source>
        <strain evidence="1">Cs-k2</strain>
    </source>
</reference>
<evidence type="ECO:0000313" key="2">
    <source>
        <dbReference type="Proteomes" id="UP000286415"/>
    </source>
</evidence>
<dbReference type="Proteomes" id="UP000286415">
    <property type="component" value="Unassembled WGS sequence"/>
</dbReference>
<dbReference type="EMBL" id="NIRI02000056">
    <property type="protein sequence ID" value="KAG5445182.1"/>
    <property type="molecule type" value="Genomic_DNA"/>
</dbReference>
<evidence type="ECO:0000313" key="1">
    <source>
        <dbReference type="EMBL" id="KAG5445182.1"/>
    </source>
</evidence>
<name>A0A419PGN6_CLOSI</name>
<dbReference type="OrthoDB" id="6227366at2759"/>
<dbReference type="InParanoid" id="A0A419PGN6"/>
<sequence>MFFSGSPASILPEAVTFLIFLAGARLLKWLEREFTARKVRGSIPTSASRLPLSRLGQPGSIPALVLTEFLVKVDEICTNSLMIKLHTESMRNVVKEITFLLTQITT</sequence>
<proteinExistence type="predicted"/>
<keyword evidence="2" id="KW-1185">Reference proteome</keyword>
<comment type="caution">
    <text evidence="1">The sequence shown here is derived from an EMBL/GenBank/DDBJ whole genome shotgun (WGS) entry which is preliminary data.</text>
</comment>
<protein>
    <submittedName>
        <fullName evidence="1">Uncharacterized protein</fullName>
    </submittedName>
</protein>
<reference evidence="1 2" key="2">
    <citation type="journal article" date="2021" name="Genomics">
        <title>High-quality reference genome for Clonorchis sinensis.</title>
        <authorList>
            <person name="Young N.D."/>
            <person name="Stroehlein A.J."/>
            <person name="Kinkar L."/>
            <person name="Wang T."/>
            <person name="Sohn W.M."/>
            <person name="Chang B.C.H."/>
            <person name="Kaur P."/>
            <person name="Weisz D."/>
            <person name="Dudchenko O."/>
            <person name="Aiden E.L."/>
            <person name="Korhonen P.K."/>
            <person name="Gasser R.B."/>
        </authorList>
    </citation>
    <scope>NUCLEOTIDE SEQUENCE [LARGE SCALE GENOMIC DNA]</scope>
    <source>
        <strain evidence="1">Cs-k2</strain>
    </source>
</reference>
<accession>A0A419PGN6</accession>